<evidence type="ECO:0000256" key="7">
    <source>
        <dbReference type="ARBA" id="ARBA00022741"/>
    </source>
</evidence>
<dbReference type="GO" id="GO:0070072">
    <property type="term" value="P:vacuolar proton-transporting V-type ATPase complex assembly"/>
    <property type="evidence" value="ECO:0007669"/>
    <property type="project" value="InterPro"/>
</dbReference>
<feature type="compositionally biased region" description="Acidic residues" evidence="23">
    <location>
        <begin position="386"/>
        <end position="397"/>
    </location>
</feature>
<feature type="region of interest" description="Disordered" evidence="23">
    <location>
        <begin position="365"/>
        <end position="397"/>
    </location>
</feature>
<dbReference type="SMART" id="SM00491">
    <property type="entry name" value="HELICc2"/>
    <property type="match status" value="1"/>
</dbReference>
<reference evidence="26 27" key="1">
    <citation type="submission" date="2017-03" db="EMBL/GenBank/DDBJ databases">
        <title>Genomes of endolithic fungi from Antarctica.</title>
        <authorList>
            <person name="Coleine C."/>
            <person name="Masonjones S."/>
            <person name="Stajich J.E."/>
        </authorList>
    </citation>
    <scope>NUCLEOTIDE SEQUENCE [LARGE SCALE GENOMIC DNA]</scope>
    <source>
        <strain evidence="26 27">CCFEE 5311</strain>
    </source>
</reference>
<dbReference type="STRING" id="329885.A0A4U0TQY9"/>
<evidence type="ECO:0000256" key="9">
    <source>
        <dbReference type="ARBA" id="ARBA00022806"/>
    </source>
</evidence>
<dbReference type="NCBIfam" id="TIGR00604">
    <property type="entry name" value="rad3"/>
    <property type="match status" value="1"/>
</dbReference>
<evidence type="ECO:0000256" key="14">
    <source>
        <dbReference type="ARBA" id="ARBA00023235"/>
    </source>
</evidence>
<dbReference type="Pfam" id="PF06733">
    <property type="entry name" value="DEAD_2"/>
    <property type="match status" value="1"/>
</dbReference>
<feature type="compositionally biased region" description="Basic residues" evidence="23">
    <location>
        <begin position="369"/>
        <end position="383"/>
    </location>
</feature>
<dbReference type="GO" id="GO:0005524">
    <property type="term" value="F:ATP binding"/>
    <property type="evidence" value="ECO:0007669"/>
    <property type="project" value="UniProtKB-KW"/>
</dbReference>
<keyword evidence="8" id="KW-0378">Hydrolase</keyword>
<dbReference type="GO" id="GO:0051536">
    <property type="term" value="F:iron-sulfur cluster binding"/>
    <property type="evidence" value="ECO:0007669"/>
    <property type="project" value="UniProtKB-KW"/>
</dbReference>
<dbReference type="PROSITE" id="PS00690">
    <property type="entry name" value="DEAH_ATP_HELICASE"/>
    <property type="match status" value="1"/>
</dbReference>
<comment type="catalytic activity">
    <reaction evidence="22">
        <text>ATP + H2O = ADP + phosphate + H(+)</text>
        <dbReference type="Rhea" id="RHEA:13065"/>
        <dbReference type="ChEBI" id="CHEBI:15377"/>
        <dbReference type="ChEBI" id="CHEBI:15378"/>
        <dbReference type="ChEBI" id="CHEBI:30616"/>
        <dbReference type="ChEBI" id="CHEBI:43474"/>
        <dbReference type="ChEBI" id="CHEBI:456216"/>
        <dbReference type="EC" id="5.6.2.3"/>
    </reaction>
</comment>
<dbReference type="FunFam" id="3.40.50.300:FF:001372">
    <property type="entry name" value="ATP-dependent DNA helicase chl1"/>
    <property type="match status" value="1"/>
</dbReference>
<evidence type="ECO:0000256" key="2">
    <source>
        <dbReference type="ARBA" id="ARBA00004123"/>
    </source>
</evidence>
<dbReference type="Proteomes" id="UP000310066">
    <property type="component" value="Unassembled WGS sequence"/>
</dbReference>
<dbReference type="SUPFAM" id="SSF52540">
    <property type="entry name" value="P-loop containing nucleoside triphosphate hydrolases"/>
    <property type="match status" value="1"/>
</dbReference>
<evidence type="ECO:0000256" key="15">
    <source>
        <dbReference type="ARBA" id="ARBA00023242"/>
    </source>
</evidence>
<dbReference type="InterPro" id="IPR021013">
    <property type="entry name" value="ATPase_Vma12"/>
</dbReference>
<evidence type="ECO:0000313" key="27">
    <source>
        <dbReference type="Proteomes" id="UP000310066"/>
    </source>
</evidence>
<dbReference type="Gene3D" id="3.40.50.300">
    <property type="entry name" value="P-loop containing nucleotide triphosphate hydrolases"/>
    <property type="match status" value="3"/>
</dbReference>
<organism evidence="26 27">
    <name type="scientific">Friedmanniomyces endolithicus</name>
    <dbReference type="NCBI Taxonomy" id="329885"/>
    <lineage>
        <taxon>Eukaryota</taxon>
        <taxon>Fungi</taxon>
        <taxon>Dikarya</taxon>
        <taxon>Ascomycota</taxon>
        <taxon>Pezizomycotina</taxon>
        <taxon>Dothideomycetes</taxon>
        <taxon>Dothideomycetidae</taxon>
        <taxon>Mycosphaerellales</taxon>
        <taxon>Teratosphaeriaceae</taxon>
        <taxon>Friedmanniomyces</taxon>
    </lineage>
</organism>
<feature type="domain" description="Helicase ATP-binding" evidence="25">
    <location>
        <begin position="257"/>
        <end position="667"/>
    </location>
</feature>
<dbReference type="GO" id="GO:0006139">
    <property type="term" value="P:nucleobase-containing compound metabolic process"/>
    <property type="evidence" value="ECO:0007669"/>
    <property type="project" value="InterPro"/>
</dbReference>
<evidence type="ECO:0000256" key="8">
    <source>
        <dbReference type="ARBA" id="ARBA00022801"/>
    </source>
</evidence>
<comment type="subcellular location">
    <subcellularLocation>
        <location evidence="2">Nucleus</location>
    </subcellularLocation>
</comment>
<dbReference type="PROSITE" id="PS51193">
    <property type="entry name" value="HELICASE_ATP_BIND_2"/>
    <property type="match status" value="1"/>
</dbReference>
<dbReference type="CDD" id="cd18788">
    <property type="entry name" value="SF2_C_XPD"/>
    <property type="match status" value="1"/>
</dbReference>
<evidence type="ECO:0000259" key="25">
    <source>
        <dbReference type="PROSITE" id="PS51193"/>
    </source>
</evidence>
<evidence type="ECO:0000256" key="11">
    <source>
        <dbReference type="ARBA" id="ARBA00023004"/>
    </source>
</evidence>
<dbReference type="InterPro" id="IPR027417">
    <property type="entry name" value="P-loop_NTPase"/>
</dbReference>
<evidence type="ECO:0000313" key="26">
    <source>
        <dbReference type="EMBL" id="TKA24457.1"/>
    </source>
</evidence>
<keyword evidence="9" id="KW-0347">Helicase</keyword>
<sequence>MVKLIVSAVGKEAIDEYCGRKRSRELVVDDAEEARLQRLSGLDSGKPIEHHDLIEVSSFLTERGKGPGARRYRLDVLLRGALVYQPPPPPKPEPETPQYKALMQRLRAQEEQRQYERMVNPAPPAETFNPRTPSAGGHTFNHATSHGQTGVDEVDEITYADVHRQMILIINILVSIITCSVFIWIAARRWSVPQRLGLSMSGSGLVAAAEVAIYFGYIKRLNDAKQKEVKAVERKEILETWVIDKAQASDFCCTNMAPKDFHHPFQPYDIQQQFMEAMYDCIERGKVGIFESPTGTGKSLSLICCSLTWLREHRRKGFDEALAAVTVDDDDPAWMAEHAVGSRRREMRRMREEFEARLSVVRDQENKLKERHAHGVPTRKKRRFDSDDEGSTADEDQYVLDDYDVSKDGKTPANGQNPFYSMETTKLMEDLGMLQQKRDDNSLDVSEDLKIYFCSRTHSQLSQFVRELQRVSLPPGMPPEPAMSAEVSEPLKHLTLGSRKNLCINPKVSKLGGLTAINERCMELQQTSAAVEHKCPFLPGKDNEDSVLDFRDHTLAKIRDIEEMTEVGKRLGICPYYASRTVIDSAEMVTLPYPLLLQKSAREALGISLRGHVIIIDEAHNLMNAIEGIHSTQISEVQLNRARDSLLVYLQKFRNRLKGSNRVYVTQVVRVIDSLLLFVTRLLLTNTTGGTIDADKLLSGKGVDQVDLVKLVRYISESKLARKVEGYASHVAQLQKTPARNTKEMQSEHDVPTLTHIQTFLMTLMNPSKEGRFFWSRESDTCILRYMLLDPAVHFQDIVQDAQAVILAGGTMSPMDDYRHQLFPYLPSLVTFSCGHLIPPSNLLIRTVASDQAGPLDFSYKSRSSAMIMRIGQALLDLAPLVHGGLVVFLPSYSSLEQVASCWRKEALLTKLEGTKQVFWDGRTEPAEGTFKAYSQAVSANRKGAILLSVIGGKLSEGINFSDDLGRCVVVVGLPFPNLETPEWKAKMQYLEDKARARGEPAGAASKEHAENVCMRAVNQAVGRVIRHKDDWAGIVLIDQRYAQKRIRQKLPGWIRESFPTESPSHLRGVIEDAKRFFEGKTRL</sequence>
<protein>
    <recommendedName>
        <fullName evidence="5">ATP-dependent DNA helicase CHL1</fullName>
        <ecNumber evidence="18">5.6.2.3</ecNumber>
    </recommendedName>
    <alternativeName>
        <fullName evidence="4">ATP-dependent DNA helicase chl1</fullName>
    </alternativeName>
    <alternativeName>
        <fullName evidence="17">Chromosome loss protein 1</fullName>
    </alternativeName>
    <alternativeName>
        <fullName evidence="19 20">DNA 5'-3' helicase CHL1</fullName>
    </alternativeName>
</protein>
<dbReference type="SMART" id="SM00488">
    <property type="entry name" value="DEXDc2"/>
    <property type="match status" value="1"/>
</dbReference>
<dbReference type="InterPro" id="IPR010614">
    <property type="entry name" value="RAD3-like_helicase_DEAD"/>
</dbReference>
<keyword evidence="7" id="KW-0547">Nucleotide-binding</keyword>
<dbReference type="InterPro" id="IPR002464">
    <property type="entry name" value="DNA/RNA_helicase_DEAH_CS"/>
</dbReference>
<evidence type="ECO:0000256" key="13">
    <source>
        <dbReference type="ARBA" id="ARBA00023125"/>
    </source>
</evidence>
<evidence type="ECO:0000256" key="3">
    <source>
        <dbReference type="ARBA" id="ARBA00008435"/>
    </source>
</evidence>
<keyword evidence="24" id="KW-0472">Membrane</keyword>
<dbReference type="FunFam" id="3.40.50.300:FF:002774">
    <property type="entry name" value="ATP-dependent DNA helicase chl1"/>
    <property type="match status" value="1"/>
</dbReference>
<dbReference type="GO" id="GO:0046872">
    <property type="term" value="F:metal ion binding"/>
    <property type="evidence" value="ECO:0007669"/>
    <property type="project" value="UniProtKB-KW"/>
</dbReference>
<keyword evidence="12" id="KW-0411">Iron-sulfur</keyword>
<dbReference type="GO" id="GO:0006974">
    <property type="term" value="P:DNA damage response"/>
    <property type="evidence" value="ECO:0007669"/>
    <property type="project" value="UniProtKB-ARBA"/>
</dbReference>
<keyword evidence="13" id="KW-0238">DNA-binding</keyword>
<dbReference type="InterPro" id="IPR013020">
    <property type="entry name" value="Rad3/Chl1-like"/>
</dbReference>
<gene>
    <name evidence="26" type="ORF">B0A54_17396</name>
</gene>
<name>A0A4U0TQY9_9PEZI</name>
<feature type="transmembrane region" description="Helical" evidence="24">
    <location>
        <begin position="198"/>
        <end position="217"/>
    </location>
</feature>
<dbReference type="PANTHER" id="PTHR11472:SF41">
    <property type="entry name" value="ATP-DEPENDENT DNA HELICASE DDX11-RELATED"/>
    <property type="match status" value="1"/>
</dbReference>
<evidence type="ECO:0000256" key="10">
    <source>
        <dbReference type="ARBA" id="ARBA00022840"/>
    </source>
</evidence>
<evidence type="ECO:0000256" key="17">
    <source>
        <dbReference type="ARBA" id="ARBA00029709"/>
    </source>
</evidence>
<comment type="similarity">
    <text evidence="3">Belongs to the DEAD box helicase family. DEAH subfamily. DDX11/CHL1 sub-subfamily.</text>
</comment>
<keyword evidence="6" id="KW-0479">Metal-binding</keyword>
<evidence type="ECO:0000256" key="21">
    <source>
        <dbReference type="ARBA" id="ARBA00045702"/>
    </source>
</evidence>
<evidence type="ECO:0000256" key="22">
    <source>
        <dbReference type="ARBA" id="ARBA00048954"/>
    </source>
</evidence>
<keyword evidence="11" id="KW-0408">Iron</keyword>
<keyword evidence="24" id="KW-0812">Transmembrane</keyword>
<dbReference type="EC" id="5.6.2.3" evidence="18"/>
<dbReference type="InterPro" id="IPR006554">
    <property type="entry name" value="Helicase-like_DEXD_c2"/>
</dbReference>
<comment type="caution">
    <text evidence="26">The sequence shown here is derived from an EMBL/GenBank/DDBJ whole genome shotgun (WGS) entry which is preliminary data.</text>
</comment>
<dbReference type="InterPro" id="IPR014013">
    <property type="entry name" value="Helic_SF1/SF2_ATP-bd_DinG/Rad3"/>
</dbReference>
<evidence type="ECO:0000256" key="4">
    <source>
        <dbReference type="ARBA" id="ARBA00016387"/>
    </source>
</evidence>
<evidence type="ECO:0000256" key="12">
    <source>
        <dbReference type="ARBA" id="ARBA00023014"/>
    </source>
</evidence>
<dbReference type="PANTHER" id="PTHR11472">
    <property type="entry name" value="DNA REPAIR DEAD HELICASE RAD3/XP-D SUBFAMILY MEMBER"/>
    <property type="match status" value="1"/>
</dbReference>
<evidence type="ECO:0000256" key="16">
    <source>
        <dbReference type="ARBA" id="ARBA00023306"/>
    </source>
</evidence>
<proteinExistence type="inferred from homology"/>
<dbReference type="GO" id="GO:0034085">
    <property type="term" value="P:establishment of sister chromatid cohesion"/>
    <property type="evidence" value="ECO:0007669"/>
    <property type="project" value="TreeGrafter"/>
</dbReference>
<evidence type="ECO:0000256" key="19">
    <source>
        <dbReference type="ARBA" id="ARBA00044998"/>
    </source>
</evidence>
<keyword evidence="10" id="KW-0067">ATP-binding</keyword>
<keyword evidence="14" id="KW-0413">Isomerase</keyword>
<dbReference type="GO" id="GO:0016818">
    <property type="term" value="F:hydrolase activity, acting on acid anhydrides, in phosphorus-containing anhydrides"/>
    <property type="evidence" value="ECO:0007669"/>
    <property type="project" value="InterPro"/>
</dbReference>
<evidence type="ECO:0000256" key="5">
    <source>
        <dbReference type="ARBA" id="ARBA00017386"/>
    </source>
</evidence>
<comment type="cofactor">
    <cofactor evidence="1">
        <name>[4Fe-4S] cluster</name>
        <dbReference type="ChEBI" id="CHEBI:49883"/>
    </cofactor>
</comment>
<dbReference type="GO" id="GO:0043139">
    <property type="term" value="F:5'-3' DNA helicase activity"/>
    <property type="evidence" value="ECO:0007669"/>
    <property type="project" value="UniProtKB-EC"/>
</dbReference>
<dbReference type="InterPro" id="IPR006555">
    <property type="entry name" value="ATP-dep_Helicase_C"/>
</dbReference>
<evidence type="ECO:0000256" key="20">
    <source>
        <dbReference type="ARBA" id="ARBA00045008"/>
    </source>
</evidence>
<dbReference type="AlphaFoldDB" id="A0A4U0TQY9"/>
<keyword evidence="16" id="KW-0131">Cell cycle</keyword>
<dbReference type="Pfam" id="PF11712">
    <property type="entry name" value="Vma12"/>
    <property type="match status" value="1"/>
</dbReference>
<dbReference type="OrthoDB" id="267079at2759"/>
<evidence type="ECO:0000256" key="6">
    <source>
        <dbReference type="ARBA" id="ARBA00022723"/>
    </source>
</evidence>
<evidence type="ECO:0000256" key="1">
    <source>
        <dbReference type="ARBA" id="ARBA00001966"/>
    </source>
</evidence>
<accession>A0A4U0TQY9</accession>
<dbReference type="GO" id="GO:0005634">
    <property type="term" value="C:nucleus"/>
    <property type="evidence" value="ECO:0007669"/>
    <property type="project" value="UniProtKB-SubCell"/>
</dbReference>
<dbReference type="GO" id="GO:0003677">
    <property type="term" value="F:DNA binding"/>
    <property type="evidence" value="ECO:0007669"/>
    <property type="project" value="UniProtKB-KW"/>
</dbReference>
<evidence type="ECO:0000256" key="23">
    <source>
        <dbReference type="SAM" id="MobiDB-lite"/>
    </source>
</evidence>
<dbReference type="InterPro" id="IPR045028">
    <property type="entry name" value="DinG/Rad3-like"/>
</dbReference>
<evidence type="ECO:0000256" key="24">
    <source>
        <dbReference type="SAM" id="Phobius"/>
    </source>
</evidence>
<keyword evidence="24" id="KW-1133">Transmembrane helix</keyword>
<comment type="function">
    <text evidence="21">ATP-dependent DNA helicase important for chromosome transmission and normal cell cycle progression in G(2)/M. May have a role in changing DNA topology to allow the loading of proteins involved in maintaining sister chromatid cohesion in the vicinity of the centromeres. Has a specific role in chromosome segregation during meiosis II.</text>
</comment>
<keyword evidence="15" id="KW-0539">Nucleus</keyword>
<evidence type="ECO:0000256" key="18">
    <source>
        <dbReference type="ARBA" id="ARBA00044969"/>
    </source>
</evidence>
<feature type="transmembrane region" description="Helical" evidence="24">
    <location>
        <begin position="166"/>
        <end position="186"/>
    </location>
</feature>
<dbReference type="EMBL" id="NAJP01000180">
    <property type="protein sequence ID" value="TKA24457.1"/>
    <property type="molecule type" value="Genomic_DNA"/>
</dbReference>
<dbReference type="Pfam" id="PF13307">
    <property type="entry name" value="Helicase_C_2"/>
    <property type="match status" value="1"/>
</dbReference>